<name>A0A2I4D1D7_AUSLI</name>
<protein>
    <submittedName>
        <fullName evidence="15">Proteinase-activated receptor 3</fullName>
    </submittedName>
</protein>
<evidence type="ECO:0000256" key="4">
    <source>
        <dbReference type="ARBA" id="ARBA00022989"/>
    </source>
</evidence>
<keyword evidence="2" id="KW-1003">Cell membrane</keyword>
<dbReference type="Proteomes" id="UP000192220">
    <property type="component" value="Unplaced"/>
</dbReference>
<dbReference type="PROSITE" id="PS50262">
    <property type="entry name" value="G_PROTEIN_RECEP_F1_2"/>
    <property type="match status" value="1"/>
</dbReference>
<keyword evidence="9" id="KW-0325">Glycoprotein</keyword>
<feature type="transmembrane region" description="Helical" evidence="12">
    <location>
        <begin position="181"/>
        <end position="201"/>
    </location>
</feature>
<dbReference type="FunFam" id="1.20.1070.10:FF:000040">
    <property type="entry name" value="Coagulation factor 2 (thrombin) receptor"/>
    <property type="match status" value="1"/>
</dbReference>
<dbReference type="Pfam" id="PF00001">
    <property type="entry name" value="7tm_1"/>
    <property type="match status" value="1"/>
</dbReference>
<feature type="transmembrane region" description="Helical" evidence="12">
    <location>
        <begin position="67"/>
        <end position="90"/>
    </location>
</feature>
<evidence type="ECO:0000256" key="9">
    <source>
        <dbReference type="ARBA" id="ARBA00023180"/>
    </source>
</evidence>
<feature type="transmembrane region" description="Helical" evidence="12">
    <location>
        <begin position="307"/>
        <end position="331"/>
    </location>
</feature>
<evidence type="ECO:0000256" key="2">
    <source>
        <dbReference type="ARBA" id="ARBA00022475"/>
    </source>
</evidence>
<keyword evidence="4 12" id="KW-1133">Transmembrane helix</keyword>
<feature type="transmembrane region" description="Helical" evidence="12">
    <location>
        <begin position="275"/>
        <end position="295"/>
    </location>
</feature>
<feature type="disulfide bond" evidence="11">
    <location>
        <begin position="137"/>
        <end position="216"/>
    </location>
</feature>
<evidence type="ECO:0000259" key="13">
    <source>
        <dbReference type="PROSITE" id="PS50262"/>
    </source>
</evidence>
<evidence type="ECO:0000313" key="14">
    <source>
        <dbReference type="Proteomes" id="UP000192220"/>
    </source>
</evidence>
<dbReference type="InterPro" id="IPR017452">
    <property type="entry name" value="GPCR_Rhodpsn_7TM"/>
</dbReference>
<evidence type="ECO:0000256" key="1">
    <source>
        <dbReference type="ARBA" id="ARBA00004651"/>
    </source>
</evidence>
<dbReference type="Gene3D" id="1.20.1070.10">
    <property type="entry name" value="Rhodopsin 7-helix transmembrane proteins"/>
    <property type="match status" value="1"/>
</dbReference>
<dbReference type="InParanoid" id="A0A2I4D1D7"/>
<feature type="domain" description="G-protein coupled receptors family 1 profile" evidence="13">
    <location>
        <begin position="82"/>
        <end position="329"/>
    </location>
</feature>
<dbReference type="AlphaFoldDB" id="A0A2I4D1D7"/>
<keyword evidence="14" id="KW-1185">Reference proteome</keyword>
<dbReference type="GeneID" id="106534078"/>
<comment type="subcellular location">
    <subcellularLocation>
        <location evidence="1">Cell membrane</location>
        <topology evidence="1">Multi-pass membrane protein</topology>
    </subcellularLocation>
</comment>
<keyword evidence="6 12" id="KW-0472">Membrane</keyword>
<dbReference type="GO" id="GO:0007200">
    <property type="term" value="P:phospholipase C-activating G protein-coupled receptor signaling pathway"/>
    <property type="evidence" value="ECO:0007669"/>
    <property type="project" value="TreeGrafter"/>
</dbReference>
<dbReference type="OrthoDB" id="8859266at2759"/>
<dbReference type="SUPFAM" id="SSF81321">
    <property type="entry name" value="Family A G protein-coupled receptor-like"/>
    <property type="match status" value="1"/>
</dbReference>
<dbReference type="STRING" id="52670.A0A2I4D1D7"/>
<evidence type="ECO:0000256" key="6">
    <source>
        <dbReference type="ARBA" id="ARBA00023136"/>
    </source>
</evidence>
<keyword evidence="7 11" id="KW-1015">Disulfide bond</keyword>
<dbReference type="GO" id="GO:0007596">
    <property type="term" value="P:blood coagulation"/>
    <property type="evidence" value="ECO:0007669"/>
    <property type="project" value="InterPro"/>
</dbReference>
<feature type="transmembrane region" description="Helical" evidence="12">
    <location>
        <begin position="97"/>
        <end position="119"/>
    </location>
</feature>
<dbReference type="GO" id="GO:0015057">
    <property type="term" value="F:thrombin-activated receptor activity"/>
    <property type="evidence" value="ECO:0007669"/>
    <property type="project" value="InterPro"/>
</dbReference>
<proteinExistence type="predicted"/>
<dbReference type="RefSeq" id="XP_013886043.1">
    <property type="nucleotide sequence ID" value="XM_014030589.1"/>
</dbReference>
<evidence type="ECO:0000256" key="12">
    <source>
        <dbReference type="SAM" id="Phobius"/>
    </source>
</evidence>
<keyword evidence="5" id="KW-0297">G-protein coupled receptor</keyword>
<evidence type="ECO:0000256" key="8">
    <source>
        <dbReference type="ARBA" id="ARBA00023170"/>
    </source>
</evidence>
<dbReference type="PANTHER" id="PTHR24232">
    <property type="entry name" value="G-PROTEIN COUPLED RECEPTOR"/>
    <property type="match status" value="1"/>
</dbReference>
<dbReference type="PRINTS" id="PR00237">
    <property type="entry name" value="GPCRRHODOPSN"/>
</dbReference>
<dbReference type="FunCoup" id="A0A2I4D1D7">
    <property type="interactions" value="720"/>
</dbReference>
<organism evidence="14 15">
    <name type="scientific">Austrofundulus limnaeus</name>
    <name type="common">Annual killifish</name>
    <dbReference type="NCBI Taxonomy" id="52670"/>
    <lineage>
        <taxon>Eukaryota</taxon>
        <taxon>Metazoa</taxon>
        <taxon>Chordata</taxon>
        <taxon>Craniata</taxon>
        <taxon>Vertebrata</taxon>
        <taxon>Euteleostomi</taxon>
        <taxon>Actinopterygii</taxon>
        <taxon>Neopterygii</taxon>
        <taxon>Teleostei</taxon>
        <taxon>Neoteleostei</taxon>
        <taxon>Acanthomorphata</taxon>
        <taxon>Ovalentaria</taxon>
        <taxon>Atherinomorphae</taxon>
        <taxon>Cyprinodontiformes</taxon>
        <taxon>Rivulidae</taxon>
        <taxon>Austrofundulus</taxon>
    </lineage>
</organism>
<reference evidence="15" key="1">
    <citation type="submission" date="2025-08" db="UniProtKB">
        <authorList>
            <consortium name="RefSeq"/>
        </authorList>
    </citation>
    <scope>IDENTIFICATION</scope>
    <source>
        <strain evidence="15">Quisiro</strain>
        <tissue evidence="15">Liver</tissue>
    </source>
</reference>
<dbReference type="InterPro" id="IPR003912">
    <property type="entry name" value="Protea_act_rcpt"/>
</dbReference>
<feature type="transmembrane region" description="Helical" evidence="12">
    <location>
        <begin position="139"/>
        <end position="160"/>
    </location>
</feature>
<keyword evidence="3 12" id="KW-0812">Transmembrane</keyword>
<keyword evidence="10" id="KW-0807">Transducer</keyword>
<dbReference type="PRINTS" id="PR01428">
    <property type="entry name" value="PROTEASEAR"/>
</dbReference>
<dbReference type="PANTHER" id="PTHR24232:SF0">
    <property type="entry name" value="PROTEINASE-ACTIVATED RECEPTOR 3"/>
    <property type="match status" value="1"/>
</dbReference>
<feature type="transmembrane region" description="Helical" evidence="12">
    <location>
        <begin position="230"/>
        <end position="254"/>
    </location>
</feature>
<evidence type="ECO:0000256" key="3">
    <source>
        <dbReference type="ARBA" id="ARBA00022692"/>
    </source>
</evidence>
<evidence type="ECO:0000256" key="10">
    <source>
        <dbReference type="ARBA" id="ARBA00023224"/>
    </source>
</evidence>
<evidence type="ECO:0000256" key="5">
    <source>
        <dbReference type="ARBA" id="ARBA00023040"/>
    </source>
</evidence>
<keyword evidence="8 15" id="KW-0675">Receptor</keyword>
<evidence type="ECO:0000313" key="15">
    <source>
        <dbReference type="RefSeq" id="XP_013886043.1"/>
    </source>
</evidence>
<dbReference type="GO" id="GO:0035025">
    <property type="term" value="P:positive regulation of Rho protein signal transduction"/>
    <property type="evidence" value="ECO:0007669"/>
    <property type="project" value="TreeGrafter"/>
</dbReference>
<dbReference type="KEGG" id="alim:106534078"/>
<dbReference type="InterPro" id="IPR000276">
    <property type="entry name" value="GPCR_Rhodpsn"/>
</dbReference>
<dbReference type="GO" id="GO:0005886">
    <property type="term" value="C:plasma membrane"/>
    <property type="evidence" value="ECO:0007669"/>
    <property type="project" value="UniProtKB-SubCell"/>
</dbReference>
<gene>
    <name evidence="15" type="primary">LOC106534078</name>
</gene>
<accession>A0A2I4D1D7</accession>
<evidence type="ECO:0000256" key="11">
    <source>
        <dbReference type="PIRSR" id="PIRSR603912-52"/>
    </source>
</evidence>
<evidence type="ECO:0000256" key="7">
    <source>
        <dbReference type="ARBA" id="ARBA00023157"/>
    </source>
</evidence>
<sequence length="354" mass="39722">MKAENNSSSLYVPEPRTFKGWIPNSIRQTENELNGTQVPSLTHSNAALQLLNGSAIGYLTGPLSTKIIPIFYVIVVTVGIPANIVILRLLVTKVRKVYSAILYSSLAVSDLLLLLSLSFKAHYHFSGNRWVLGEAACRIITACFYGNLYCSALTLACITVKRYLAVVHPFMYKSFPKMTCTAWIIVAVWGVFGVAIIPHLLVQQSFWVSDLKRTTCHDVLPLDFNSHNFLLYYNLVLTVLCLLVPLVITVVCFIQIITELSRSHFDWAMYIKASSLIFGIFVVCFLPAGVLHFLHYMLLSVRGTEHLYVHFNLAVCLCCLHACLDPFLFFIMSRSTSPKLYFISFKGKSLSISV</sequence>